<dbReference type="AlphaFoldDB" id="A0A977PVA6"/>
<name>A0A977PVA6_9CYAN</name>
<accession>A0A977PVA6</accession>
<proteinExistence type="predicted"/>
<sequence length="65" mass="7408">MKTIIATVKNGKIELPPQEQLPEGTQITVIIDEPDANFWQNTSHNSLAKIWDNTEDDIYAQLLQE</sequence>
<dbReference type="KEGG" id="wna:KA717_30270"/>
<reference evidence="1" key="1">
    <citation type="submission" date="2021-04" db="EMBL/GenBank/DDBJ databases">
        <title>Genome sequence of Woronichinia naegeliana from Washington state freshwater lake bloom.</title>
        <authorList>
            <person name="Dreher T.W."/>
        </authorList>
    </citation>
    <scope>NUCLEOTIDE SEQUENCE</scope>
    <source>
        <strain evidence="1">WA131</strain>
    </source>
</reference>
<gene>
    <name evidence="1" type="ORF">KA717_30270</name>
</gene>
<protein>
    <submittedName>
        <fullName evidence="1">Uncharacterized protein</fullName>
    </submittedName>
</protein>
<organism evidence="1">
    <name type="scientific">Woronichinia naegeliana WA131</name>
    <dbReference type="NCBI Taxonomy" id="2824559"/>
    <lineage>
        <taxon>Bacteria</taxon>
        <taxon>Bacillati</taxon>
        <taxon>Cyanobacteriota</taxon>
        <taxon>Cyanophyceae</taxon>
        <taxon>Synechococcales</taxon>
        <taxon>Coelosphaeriaceae</taxon>
        <taxon>Woronichinia</taxon>
    </lineage>
</organism>
<evidence type="ECO:0000313" key="1">
    <source>
        <dbReference type="EMBL" id="UXE59938.1"/>
    </source>
</evidence>
<dbReference type="Proteomes" id="UP001065613">
    <property type="component" value="Chromosome"/>
</dbReference>
<dbReference type="EMBL" id="CP073041">
    <property type="protein sequence ID" value="UXE59938.1"/>
    <property type="molecule type" value="Genomic_DNA"/>
</dbReference>